<evidence type="ECO:0000256" key="11">
    <source>
        <dbReference type="ARBA" id="ARBA00023136"/>
    </source>
</evidence>
<feature type="transmembrane region" description="Helical" evidence="15">
    <location>
        <begin position="62"/>
        <end position="86"/>
    </location>
</feature>
<dbReference type="HAMAP" id="MF_03216">
    <property type="entry name" value="PLMT"/>
    <property type="match status" value="1"/>
</dbReference>
<gene>
    <name evidence="16" type="ORF">HOLleu_44518</name>
</gene>
<evidence type="ECO:0000256" key="13">
    <source>
        <dbReference type="ARBA" id="ARBA00023264"/>
    </source>
</evidence>
<dbReference type="PANTHER" id="PTHR15458">
    <property type="entry name" value="PHOSPHATIDYLETHANOLAMINE N-METHYLTRANSFERASE"/>
    <property type="match status" value="1"/>
</dbReference>
<dbReference type="GO" id="GO:0005789">
    <property type="term" value="C:endoplasmic reticulum membrane"/>
    <property type="evidence" value="ECO:0007669"/>
    <property type="project" value="UniProtKB-SubCell"/>
</dbReference>
<sequence>MRYCITTRQILCKFSSIWQSPTDPDHCIVADCEDQEDANIEINRPASTEVPKGARLEHNTKLISKLCGSAKAGCILLGATIIFFYIHPFKKVSYCLESQPYLSDCYFFMGWPVLTWIGLALIGWGLILGVSSLYVLGFYGTYLGDYFGILMDAKVTSFPFSVTSHPMYYGSWMQYLGIALWYRSPAGLLLCCLLLIAYRTAISFEGPFTEEIYRQRDIKVSGKKK</sequence>
<feature type="topological domain" description="Cytoplasmic" evidence="14">
    <location>
        <begin position="204"/>
        <end position="225"/>
    </location>
</feature>
<dbReference type="Proteomes" id="UP001152320">
    <property type="component" value="Unassembled WGS sequence"/>
</dbReference>
<feature type="transmembrane region" description="Helical" evidence="15">
    <location>
        <begin position="133"/>
        <end position="153"/>
    </location>
</feature>
<dbReference type="EMBL" id="JAIZAY010000958">
    <property type="protein sequence ID" value="KAJ8017830.1"/>
    <property type="molecule type" value="Genomic_DNA"/>
</dbReference>
<evidence type="ECO:0000256" key="9">
    <source>
        <dbReference type="ARBA" id="ARBA00022989"/>
    </source>
</evidence>
<feature type="topological domain" description="Lumenal" evidence="14">
    <location>
        <begin position="55"/>
        <end position="66"/>
    </location>
</feature>
<evidence type="ECO:0000256" key="6">
    <source>
        <dbReference type="ARBA" id="ARBA00022691"/>
    </source>
</evidence>
<comment type="similarity">
    <text evidence="14">Belongs to the class VI-like SAM-binding methyltransferase superfamily. PEMT/PEM2 methyltransferase family.</text>
</comment>
<evidence type="ECO:0000256" key="12">
    <source>
        <dbReference type="ARBA" id="ARBA00023209"/>
    </source>
</evidence>
<feature type="transmembrane region" description="Helical" evidence="15">
    <location>
        <begin position="173"/>
        <end position="198"/>
    </location>
</feature>
<dbReference type="GO" id="GO:0031966">
    <property type="term" value="C:mitochondrial membrane"/>
    <property type="evidence" value="ECO:0007669"/>
    <property type="project" value="UniProtKB-SubCell"/>
</dbReference>
<keyword evidence="8 14" id="KW-0256">Endoplasmic reticulum</keyword>
<accession>A0A9Q0Y9K3</accession>
<keyword evidence="11 14" id="KW-0472">Membrane</keyword>
<dbReference type="AlphaFoldDB" id="A0A9Q0Y9K3"/>
<keyword evidence="12 14" id="KW-0594">Phospholipid biosynthesis</keyword>
<comment type="caution">
    <text evidence="16">The sequence shown here is derived from an EMBL/GenBank/DDBJ whole genome shotgun (WGS) entry which is preliminary data.</text>
</comment>
<keyword evidence="5 14" id="KW-0808">Transferase</keyword>
<dbReference type="GO" id="GO:0032259">
    <property type="term" value="P:methylation"/>
    <property type="evidence" value="ECO:0007669"/>
    <property type="project" value="UniProtKB-KW"/>
</dbReference>
<dbReference type="Pfam" id="PF04191">
    <property type="entry name" value="PEMT"/>
    <property type="match status" value="1"/>
</dbReference>
<evidence type="ECO:0000256" key="3">
    <source>
        <dbReference type="ARBA" id="ARBA00022516"/>
    </source>
</evidence>
<comment type="function">
    <text evidence="14">Catalyzes the three sequential steps of the methylation pathway for the biosynthesis of phosphatidylcholine, a critical and essential component for membrane structure. Uses S-adenosylmethionine (S-adenosyl-L-methionine, SAM or AdoMet) as the methyl group donor for the methylation of phosphatidylethanolamine (1,2-diacyl-sn-glycero-3-phosphoethanolamine, PE) to phosphatidylmonomethylethanolamine (1,2-diacyl-sn-glycero-3-phospho-N-methylethanolamine, PMME), PMME to phosphatidyldimethylethanolamine (1,2-diacyl-sn-glycero-3-phospho-N,N-dimethylethanolamine, PDME), and PDME to phosphatidylcholine (1,2-diacyl-sn-glycero-3-phosphocholine, PC), producing S-adenosyl-L-homocysteine in each step.</text>
</comment>
<evidence type="ECO:0000256" key="15">
    <source>
        <dbReference type="SAM" id="Phobius"/>
    </source>
</evidence>
<name>A0A9Q0Y9K3_HOLLE</name>
<feature type="transmembrane region" description="Helical" evidence="15">
    <location>
        <begin position="106"/>
        <end position="126"/>
    </location>
</feature>
<feature type="topological domain" description="Lumenal" evidence="14">
    <location>
        <begin position="140"/>
        <end position="182"/>
    </location>
</feature>
<evidence type="ECO:0000313" key="17">
    <source>
        <dbReference type="Proteomes" id="UP001152320"/>
    </source>
</evidence>
<keyword evidence="17" id="KW-1185">Reference proteome</keyword>
<dbReference type="EC" id="2.1.1.71" evidence="14"/>
<dbReference type="PROSITE" id="PS51599">
    <property type="entry name" value="SAM_PEMT_PEM2"/>
    <property type="match status" value="1"/>
</dbReference>
<feature type="topological domain" description="Lumenal" evidence="14">
    <location>
        <begin position="1"/>
        <end position="23"/>
    </location>
</feature>
<comment type="catalytic activity">
    <reaction evidence="14">
        <text>a 1,2-diacyl-sn-glycero-3-phosphoethanolamine + S-adenosyl-L-methionine = a 1,2-diacyl-sn-glycero-3-phospho-N-methylethanolamine + S-adenosyl-L-homocysteine + H(+)</text>
        <dbReference type="Rhea" id="RHEA:11164"/>
        <dbReference type="ChEBI" id="CHEBI:15378"/>
        <dbReference type="ChEBI" id="CHEBI:57856"/>
        <dbReference type="ChEBI" id="CHEBI:59789"/>
        <dbReference type="ChEBI" id="CHEBI:64573"/>
        <dbReference type="ChEBI" id="CHEBI:64612"/>
        <dbReference type="EC" id="2.1.1.17"/>
    </reaction>
</comment>
<dbReference type="InterPro" id="IPR007318">
    <property type="entry name" value="Phopholipid_MeTrfase"/>
</dbReference>
<keyword evidence="14" id="KW-0496">Mitochondrion</keyword>
<evidence type="ECO:0000256" key="4">
    <source>
        <dbReference type="ARBA" id="ARBA00022603"/>
    </source>
</evidence>
<keyword evidence="9 14" id="KW-1133">Transmembrane helix</keyword>
<evidence type="ECO:0000256" key="7">
    <source>
        <dbReference type="ARBA" id="ARBA00022692"/>
    </source>
</evidence>
<dbReference type="GO" id="GO:0000773">
    <property type="term" value="F:phosphatidyl-N-methylethanolamine N-methyltransferase activity"/>
    <property type="evidence" value="ECO:0007669"/>
    <property type="project" value="UniProtKB-UniRule"/>
</dbReference>
<comment type="catalytic activity">
    <reaction evidence="14">
        <text>a 1,2-diacyl-sn-glycero-3-phospho-N-methylethanolamine + S-adenosyl-L-methionine = a 1,2-diacyl-sn-glycero-3-phospho-N,N-dimethylethanolamine + S-adenosyl-L-homocysteine + H(+)</text>
        <dbReference type="Rhea" id="RHEA:32735"/>
        <dbReference type="ChEBI" id="CHEBI:15378"/>
        <dbReference type="ChEBI" id="CHEBI:57856"/>
        <dbReference type="ChEBI" id="CHEBI:59789"/>
        <dbReference type="ChEBI" id="CHEBI:64572"/>
        <dbReference type="ChEBI" id="CHEBI:64573"/>
        <dbReference type="EC" id="2.1.1.71"/>
    </reaction>
</comment>
<proteinExistence type="inferred from homology"/>
<comment type="pathway">
    <text evidence="2">Lipid metabolism.</text>
</comment>
<dbReference type="OrthoDB" id="8300106at2759"/>
<keyword evidence="10 14" id="KW-0443">Lipid metabolism</keyword>
<dbReference type="Gene3D" id="1.20.120.1630">
    <property type="match status" value="1"/>
</dbReference>
<dbReference type="GO" id="GO:0006656">
    <property type="term" value="P:phosphatidylcholine biosynthetic process"/>
    <property type="evidence" value="ECO:0007669"/>
    <property type="project" value="UniProtKB-UniRule"/>
</dbReference>
<protein>
    <recommendedName>
        <fullName evidence="14">Phosphatidylethanolamine N-methyltransferase</fullName>
        <shortName evidence="14">PEAMT</shortName>
        <shortName evidence="14">PEMT</shortName>
        <ecNumber evidence="14">2.1.1.17</ecNumber>
        <ecNumber evidence="14">2.1.1.71</ecNumber>
    </recommendedName>
    <alternativeName>
        <fullName evidence="14">Phospholipid methyltransferase</fullName>
        <shortName evidence="14">PLMT</shortName>
    </alternativeName>
</protein>
<comment type="subcellular location">
    <subcellularLocation>
        <location evidence="14">Endoplasmic reticulum membrane</location>
        <topology evidence="14">Multi-pass membrane protein</topology>
    </subcellularLocation>
    <subcellularLocation>
        <location evidence="14">Mitochondrion membrane</location>
        <topology evidence="14">Multi-pass membrane protein</topology>
    </subcellularLocation>
</comment>
<keyword evidence="7 14" id="KW-0812">Transmembrane</keyword>
<comment type="caution">
    <text evidence="14">Lacks conserved residue(s) required for the propagation of feature annotation.</text>
</comment>
<dbReference type="InterPro" id="IPR024960">
    <property type="entry name" value="PEMT/MFAP"/>
</dbReference>
<organism evidence="16 17">
    <name type="scientific">Holothuria leucospilota</name>
    <name type="common">Black long sea cucumber</name>
    <name type="synonym">Mertensiothuria leucospilota</name>
    <dbReference type="NCBI Taxonomy" id="206669"/>
    <lineage>
        <taxon>Eukaryota</taxon>
        <taxon>Metazoa</taxon>
        <taxon>Echinodermata</taxon>
        <taxon>Eleutherozoa</taxon>
        <taxon>Echinozoa</taxon>
        <taxon>Holothuroidea</taxon>
        <taxon>Aspidochirotacea</taxon>
        <taxon>Aspidochirotida</taxon>
        <taxon>Holothuriidae</taxon>
        <taxon>Holothuria</taxon>
    </lineage>
</organism>
<feature type="binding site" evidence="14">
    <location>
        <begin position="123"/>
        <end position="125"/>
    </location>
    <ligand>
        <name>S-adenosyl-L-methionine</name>
        <dbReference type="ChEBI" id="CHEBI:59789"/>
    </ligand>
</feature>
<comment type="catalytic activity">
    <reaction evidence="14">
        <text>a 1,2-diacyl-sn-glycero-3-phospho-N,N-dimethylethanolamine + S-adenosyl-L-methionine = a 1,2-diacyl-sn-glycero-3-phosphocholine + S-adenosyl-L-homocysteine + H(+)</text>
        <dbReference type="Rhea" id="RHEA:32739"/>
        <dbReference type="ChEBI" id="CHEBI:15378"/>
        <dbReference type="ChEBI" id="CHEBI:57643"/>
        <dbReference type="ChEBI" id="CHEBI:57856"/>
        <dbReference type="ChEBI" id="CHEBI:59789"/>
        <dbReference type="ChEBI" id="CHEBI:64572"/>
    </reaction>
</comment>
<keyword evidence="6 14" id="KW-0949">S-adenosyl-L-methionine</keyword>
<dbReference type="GO" id="GO:0004608">
    <property type="term" value="F:phosphatidylethanolamine N-methyltransferase activity"/>
    <property type="evidence" value="ECO:0007669"/>
    <property type="project" value="UniProtKB-UniRule"/>
</dbReference>
<reference evidence="16" key="1">
    <citation type="submission" date="2021-10" db="EMBL/GenBank/DDBJ databases">
        <title>Tropical sea cucumber genome reveals ecological adaptation and Cuvierian tubules defense mechanism.</title>
        <authorList>
            <person name="Chen T."/>
        </authorList>
    </citation>
    <scope>NUCLEOTIDE SEQUENCE</scope>
    <source>
        <strain evidence="16">Nanhai2018</strain>
        <tissue evidence="16">Muscle</tissue>
    </source>
</reference>
<dbReference type="PANTHER" id="PTHR15458:SF5">
    <property type="entry name" value="PHOSPHATIDYLETHANOLAMINE N-METHYLTRANSFERASE"/>
    <property type="match status" value="1"/>
</dbReference>
<evidence type="ECO:0000256" key="1">
    <source>
        <dbReference type="ARBA" id="ARBA00004969"/>
    </source>
</evidence>
<feature type="binding site" evidence="14">
    <location>
        <begin position="205"/>
        <end position="206"/>
    </location>
    <ligand>
        <name>S-adenosyl-L-methionine</name>
        <dbReference type="ChEBI" id="CHEBI:59789"/>
    </ligand>
</feature>
<keyword evidence="3 14" id="KW-0444">Lipid biosynthesis</keyword>
<dbReference type="EC" id="2.1.1.17" evidence="14"/>
<evidence type="ECO:0000256" key="14">
    <source>
        <dbReference type="HAMAP-Rule" id="MF_03216"/>
    </source>
</evidence>
<evidence type="ECO:0000256" key="8">
    <source>
        <dbReference type="ARBA" id="ARBA00022824"/>
    </source>
</evidence>
<evidence type="ECO:0000313" key="16">
    <source>
        <dbReference type="EMBL" id="KAJ8017830.1"/>
    </source>
</evidence>
<keyword evidence="4 14" id="KW-0489">Methyltransferase</keyword>
<keyword evidence="13 14" id="KW-1208">Phospholipid metabolism</keyword>
<evidence type="ECO:0000256" key="5">
    <source>
        <dbReference type="ARBA" id="ARBA00022679"/>
    </source>
</evidence>
<evidence type="ECO:0000256" key="2">
    <source>
        <dbReference type="ARBA" id="ARBA00005189"/>
    </source>
</evidence>
<comment type="pathway">
    <text evidence="1 14">Phospholipid metabolism; phosphatidylcholine biosynthesis.</text>
</comment>
<evidence type="ECO:0000256" key="10">
    <source>
        <dbReference type="ARBA" id="ARBA00023098"/>
    </source>
</evidence>